<dbReference type="EMBL" id="MN079093">
    <property type="protein sequence ID" value="QEA05013.1"/>
    <property type="molecule type" value="Genomic_DNA"/>
</dbReference>
<dbReference type="PANTHER" id="PTHR48100:SF1">
    <property type="entry name" value="HISTIDINE PHOSPHATASE FAMILY PROTEIN-RELATED"/>
    <property type="match status" value="1"/>
</dbReference>
<dbReference type="PIRSF" id="PIRSF000709">
    <property type="entry name" value="6PFK_2-Ptase"/>
    <property type="match status" value="1"/>
</dbReference>
<accession>A0A5B8RAD3</accession>
<sequence length="207" mass="22534">MQRIDTGDAVFIDLIRHGMPVGGRRYRGHRDDPLSEEGWAQMWAAVPEAPPWQRIVTSPLTRCRAFAEALGERIGAPVAVEPAFTEISFGEWEGREVAEILAQTPEAMQAYWADPVAATPPGGESLAGFRERVVPGWERLAGAADVHTLVVGHGGLIRMLLAHVLDMPLAAVLRLEVPNAGVTRLRVQSDINGRPAPSLVFHARSRA</sequence>
<dbReference type="CDD" id="cd07067">
    <property type="entry name" value="HP_PGM_like"/>
    <property type="match status" value="1"/>
</dbReference>
<dbReference type="SMART" id="SM00855">
    <property type="entry name" value="PGAM"/>
    <property type="match status" value="1"/>
</dbReference>
<protein>
    <submittedName>
        <fullName evidence="1">2,3-bisphosphoglycerate-dependent phosphoglycerate mutase</fullName>
        <ecNumber evidence="1">5.4.2.11</ecNumber>
    </submittedName>
</protein>
<dbReference type="GO" id="GO:0004619">
    <property type="term" value="F:phosphoglycerate mutase activity"/>
    <property type="evidence" value="ECO:0007669"/>
    <property type="project" value="UniProtKB-EC"/>
</dbReference>
<dbReference type="EC" id="5.4.2.11" evidence="1"/>
<dbReference type="GO" id="GO:0016791">
    <property type="term" value="F:phosphatase activity"/>
    <property type="evidence" value="ECO:0007669"/>
    <property type="project" value="TreeGrafter"/>
</dbReference>
<organism evidence="1">
    <name type="scientific">uncultured organism</name>
    <dbReference type="NCBI Taxonomy" id="155900"/>
    <lineage>
        <taxon>unclassified sequences</taxon>
        <taxon>environmental samples</taxon>
    </lineage>
</organism>
<dbReference type="SUPFAM" id="SSF53254">
    <property type="entry name" value="Phosphoglycerate mutase-like"/>
    <property type="match status" value="1"/>
</dbReference>
<dbReference type="InterPro" id="IPR013078">
    <property type="entry name" value="His_Pase_superF_clade-1"/>
</dbReference>
<dbReference type="Gene3D" id="3.40.50.1240">
    <property type="entry name" value="Phosphoglycerate mutase-like"/>
    <property type="match status" value="1"/>
</dbReference>
<dbReference type="InterPro" id="IPR050275">
    <property type="entry name" value="PGM_Phosphatase"/>
</dbReference>
<dbReference type="InterPro" id="IPR029033">
    <property type="entry name" value="His_PPase_superfam"/>
</dbReference>
<dbReference type="Pfam" id="PF00300">
    <property type="entry name" value="His_Phos_1"/>
    <property type="match status" value="1"/>
</dbReference>
<gene>
    <name evidence="1" type="primary">gpmA_1</name>
    <name evidence="1" type="ORF">KBTEX_01332</name>
</gene>
<dbReference type="PANTHER" id="PTHR48100">
    <property type="entry name" value="BROAD-SPECIFICITY PHOSPHATASE YOR283W-RELATED"/>
    <property type="match status" value="1"/>
</dbReference>
<proteinExistence type="predicted"/>
<evidence type="ECO:0000313" key="1">
    <source>
        <dbReference type="EMBL" id="QEA05013.1"/>
    </source>
</evidence>
<reference evidence="1" key="1">
    <citation type="submission" date="2019-06" db="EMBL/GenBank/DDBJ databases">
        <authorList>
            <person name="Murdoch R.W."/>
            <person name="Fathepure B."/>
        </authorList>
    </citation>
    <scope>NUCLEOTIDE SEQUENCE</scope>
</reference>
<dbReference type="AlphaFoldDB" id="A0A5B8RAD3"/>
<name>A0A5B8RAD3_9ZZZZ</name>
<keyword evidence="1" id="KW-0413">Isomerase</keyword>